<evidence type="ECO:0000313" key="8">
    <source>
        <dbReference type="Proteomes" id="UP001178508"/>
    </source>
</evidence>
<evidence type="ECO:0000313" key="7">
    <source>
        <dbReference type="EMBL" id="CAJ1069795.1"/>
    </source>
</evidence>
<dbReference type="CDD" id="cd00273">
    <property type="entry name" value="Chemokine_CXC"/>
    <property type="match status" value="1"/>
</dbReference>
<accession>A0AAV1G995</accession>
<evidence type="ECO:0000256" key="3">
    <source>
        <dbReference type="ARBA" id="ARBA00022514"/>
    </source>
</evidence>
<evidence type="ECO:0000256" key="5">
    <source>
        <dbReference type="SAM" id="SignalP"/>
    </source>
</evidence>
<dbReference type="GO" id="GO:0005615">
    <property type="term" value="C:extracellular space"/>
    <property type="evidence" value="ECO:0007669"/>
    <property type="project" value="UniProtKB-KW"/>
</dbReference>
<dbReference type="PANTHER" id="PTHR12015">
    <property type="entry name" value="SMALL INDUCIBLE CYTOKINE A"/>
    <property type="match status" value="1"/>
</dbReference>
<dbReference type="AlphaFoldDB" id="A0AAV1G995"/>
<dbReference type="InterPro" id="IPR036048">
    <property type="entry name" value="Interleukin_8-like_sf"/>
</dbReference>
<dbReference type="Proteomes" id="UP001178508">
    <property type="component" value="Chromosome 12"/>
</dbReference>
<dbReference type="PRINTS" id="PR00436">
    <property type="entry name" value="INTERLEUKIN8"/>
</dbReference>
<dbReference type="Gene3D" id="2.40.50.40">
    <property type="match status" value="1"/>
</dbReference>
<dbReference type="InterPro" id="IPR001811">
    <property type="entry name" value="Chemokine_IL8-like_dom"/>
</dbReference>
<keyword evidence="8" id="KW-1185">Reference proteome</keyword>
<proteinExistence type="inferred from homology"/>
<dbReference type="GO" id="GO:0006952">
    <property type="term" value="P:defense response"/>
    <property type="evidence" value="ECO:0007669"/>
    <property type="project" value="InterPro"/>
</dbReference>
<gene>
    <name evidence="7" type="ORF">XNOV1_A022459</name>
</gene>
<evidence type="ECO:0000256" key="2">
    <source>
        <dbReference type="ARBA" id="ARBA00010665"/>
    </source>
</evidence>
<comment type="subcellular location">
    <subcellularLocation>
        <location evidence="1">Secreted</location>
    </subcellularLocation>
</comment>
<dbReference type="PANTHER" id="PTHR12015:SF203">
    <property type="entry name" value="CHEMOKINE INTERLEUKIN-8-LIKE DOMAIN-CONTAINING PROTEIN"/>
    <property type="match status" value="1"/>
</dbReference>
<keyword evidence="4" id="KW-0964">Secreted</keyword>
<dbReference type="InterPro" id="IPR001089">
    <property type="entry name" value="Chemokine_CXC"/>
</dbReference>
<comment type="similarity">
    <text evidence="2">Belongs to the intercrine alpha (chemokine CxC) family.</text>
</comment>
<feature type="signal peptide" evidence="5">
    <location>
        <begin position="1"/>
        <end position="21"/>
    </location>
</feature>
<dbReference type="Pfam" id="PF00048">
    <property type="entry name" value="IL8"/>
    <property type="match status" value="1"/>
</dbReference>
<dbReference type="InterPro" id="IPR039809">
    <property type="entry name" value="Chemokine_b/g/d"/>
</dbReference>
<evidence type="ECO:0000259" key="6">
    <source>
        <dbReference type="SMART" id="SM00199"/>
    </source>
</evidence>
<evidence type="ECO:0000256" key="4">
    <source>
        <dbReference type="ARBA" id="ARBA00022525"/>
    </source>
</evidence>
<dbReference type="PRINTS" id="PR00437">
    <property type="entry name" value="SMALLCYTKCXC"/>
</dbReference>
<keyword evidence="5" id="KW-0732">Signal</keyword>
<dbReference type="GO" id="GO:0006955">
    <property type="term" value="P:immune response"/>
    <property type="evidence" value="ECO:0007669"/>
    <property type="project" value="InterPro"/>
</dbReference>
<feature type="chain" id="PRO_5043426880" description="Chemokine interleukin-8-like domain-containing protein" evidence="5">
    <location>
        <begin position="22"/>
        <end position="103"/>
    </location>
</feature>
<dbReference type="GO" id="GO:0008009">
    <property type="term" value="F:chemokine activity"/>
    <property type="evidence" value="ECO:0007669"/>
    <property type="project" value="InterPro"/>
</dbReference>
<feature type="domain" description="Chemokine interleukin-8-like" evidence="6">
    <location>
        <begin position="24"/>
        <end position="85"/>
    </location>
</feature>
<evidence type="ECO:0000256" key="1">
    <source>
        <dbReference type="ARBA" id="ARBA00004613"/>
    </source>
</evidence>
<sequence>MTKPLLLLAALTLCCIASLQAFPRQGCSCRQTLSIPIPLRVIKRIEVIPASGQCRWTEIIVTRRNGSRVCVNPKMEWVNDLLSDVQRKLNSSSSTVSATSVIN</sequence>
<keyword evidence="3" id="KW-0202">Cytokine</keyword>
<dbReference type="SMART" id="SM00199">
    <property type="entry name" value="SCY"/>
    <property type="match status" value="1"/>
</dbReference>
<reference evidence="7" key="1">
    <citation type="submission" date="2023-08" db="EMBL/GenBank/DDBJ databases">
        <authorList>
            <person name="Alioto T."/>
            <person name="Alioto T."/>
            <person name="Gomez Garrido J."/>
        </authorList>
    </citation>
    <scope>NUCLEOTIDE SEQUENCE</scope>
</reference>
<dbReference type="SUPFAM" id="SSF54117">
    <property type="entry name" value="Interleukin 8-like chemokines"/>
    <property type="match status" value="1"/>
</dbReference>
<organism evidence="7 8">
    <name type="scientific">Xyrichtys novacula</name>
    <name type="common">Pearly razorfish</name>
    <name type="synonym">Hemipteronotus novacula</name>
    <dbReference type="NCBI Taxonomy" id="13765"/>
    <lineage>
        <taxon>Eukaryota</taxon>
        <taxon>Metazoa</taxon>
        <taxon>Chordata</taxon>
        <taxon>Craniata</taxon>
        <taxon>Vertebrata</taxon>
        <taxon>Euteleostomi</taxon>
        <taxon>Actinopterygii</taxon>
        <taxon>Neopterygii</taxon>
        <taxon>Teleostei</taxon>
        <taxon>Neoteleostei</taxon>
        <taxon>Acanthomorphata</taxon>
        <taxon>Eupercaria</taxon>
        <taxon>Labriformes</taxon>
        <taxon>Labridae</taxon>
        <taxon>Xyrichtys</taxon>
    </lineage>
</organism>
<name>A0AAV1G995_XYRNO</name>
<protein>
    <recommendedName>
        <fullName evidence="6">Chemokine interleukin-8-like domain-containing protein</fullName>
    </recommendedName>
</protein>
<dbReference type="EMBL" id="OY660875">
    <property type="protein sequence ID" value="CAJ1069795.1"/>
    <property type="molecule type" value="Genomic_DNA"/>
</dbReference>
<dbReference type="InterPro" id="IPR033899">
    <property type="entry name" value="CXC_Chemokine_domain"/>
</dbReference>